<dbReference type="PANTHER" id="PTHR41752">
    <property type="entry name" value="PROFILIN"/>
    <property type="match status" value="1"/>
</dbReference>
<dbReference type="SUPFAM" id="SSF55770">
    <property type="entry name" value="Profilin (actin-binding protein)"/>
    <property type="match status" value="1"/>
</dbReference>
<name>A0A080ZLM3_PHYNI</name>
<evidence type="ECO:0000313" key="1">
    <source>
        <dbReference type="EMBL" id="ETO67534.1"/>
    </source>
</evidence>
<sequence length="228" mass="24589">MDAAGKTLKTASSALGGSAASAASSNSLLSAHSSANNVLTADNAAASTGNSIPVAADSGPVSLATLQEAARAQKEWAKYVAFDEDGRVLFSNVKPLDGEVAGFLKLFNKREDTMASGIVLLGEQYDVHRCDCESFFFFYQFTTKLKLTKQLLHFRFTACFSCCRFHPPLVYGRRGDPSLEEGEGIAVCKVQQGSRSLYCLITYVYPTLSARAVPQLKEFCETLLAKLS</sequence>
<proteinExistence type="predicted"/>
<reference evidence="1 2" key="1">
    <citation type="submission" date="2013-11" db="EMBL/GenBank/DDBJ databases">
        <title>The Genome Sequence of Phytophthora parasitica P1976.</title>
        <authorList>
            <consortium name="The Broad Institute Genomics Platform"/>
            <person name="Russ C."/>
            <person name="Tyler B."/>
            <person name="Panabieres F."/>
            <person name="Shan W."/>
            <person name="Tripathy S."/>
            <person name="Grunwald N."/>
            <person name="Machado M."/>
            <person name="Johnson C.S."/>
            <person name="Walker B."/>
            <person name="Young S."/>
            <person name="Zeng Q."/>
            <person name="Gargeya S."/>
            <person name="Fitzgerald M."/>
            <person name="Haas B."/>
            <person name="Abouelleil A."/>
            <person name="Allen A.W."/>
            <person name="Alvarado L."/>
            <person name="Arachchi H.M."/>
            <person name="Berlin A.M."/>
            <person name="Chapman S.B."/>
            <person name="Gainer-Dewar J."/>
            <person name="Goldberg J."/>
            <person name="Griggs A."/>
            <person name="Gujja S."/>
            <person name="Hansen M."/>
            <person name="Howarth C."/>
            <person name="Imamovic A."/>
            <person name="Ireland A."/>
            <person name="Larimer J."/>
            <person name="McCowan C."/>
            <person name="Murphy C."/>
            <person name="Pearson M."/>
            <person name="Poon T.W."/>
            <person name="Priest M."/>
            <person name="Roberts A."/>
            <person name="Saif S."/>
            <person name="Shea T."/>
            <person name="Sisk P."/>
            <person name="Sykes S."/>
            <person name="Wortman J."/>
            <person name="Nusbaum C."/>
            <person name="Birren B."/>
        </authorList>
    </citation>
    <scope>NUCLEOTIDE SEQUENCE [LARGE SCALE GENOMIC DNA]</scope>
    <source>
        <strain evidence="1 2">P1976</strain>
    </source>
</reference>
<dbReference type="Proteomes" id="UP000028582">
    <property type="component" value="Unassembled WGS sequence"/>
</dbReference>
<dbReference type="PANTHER" id="PTHR41752:SF1">
    <property type="entry name" value="PROFILIN"/>
    <property type="match status" value="1"/>
</dbReference>
<evidence type="ECO:0008006" key="3">
    <source>
        <dbReference type="Google" id="ProtNLM"/>
    </source>
</evidence>
<evidence type="ECO:0000313" key="2">
    <source>
        <dbReference type="Proteomes" id="UP000028582"/>
    </source>
</evidence>
<dbReference type="AlphaFoldDB" id="A0A080ZLM3"/>
<gene>
    <name evidence="1" type="ORF">F444_15555</name>
</gene>
<organism evidence="1 2">
    <name type="scientific">Phytophthora nicotianae P1976</name>
    <dbReference type="NCBI Taxonomy" id="1317066"/>
    <lineage>
        <taxon>Eukaryota</taxon>
        <taxon>Sar</taxon>
        <taxon>Stramenopiles</taxon>
        <taxon>Oomycota</taxon>
        <taxon>Peronosporomycetes</taxon>
        <taxon>Peronosporales</taxon>
        <taxon>Peronosporaceae</taxon>
        <taxon>Phytophthora</taxon>
    </lineage>
</organism>
<dbReference type="EMBL" id="ANJA01002889">
    <property type="protein sequence ID" value="ETO67534.1"/>
    <property type="molecule type" value="Genomic_DNA"/>
</dbReference>
<accession>A0A080ZLM3</accession>
<dbReference type="InterPro" id="IPR036140">
    <property type="entry name" value="PFN_sf"/>
</dbReference>
<dbReference type="OrthoDB" id="10259541at2759"/>
<comment type="caution">
    <text evidence="1">The sequence shown here is derived from an EMBL/GenBank/DDBJ whole genome shotgun (WGS) entry which is preliminary data.</text>
</comment>
<protein>
    <recommendedName>
        <fullName evidence="3">Profilin</fullName>
    </recommendedName>
</protein>